<dbReference type="InterPro" id="IPR008012">
    <property type="entry name" value="Ump1"/>
</dbReference>
<keyword evidence="1" id="KW-0143">Chaperone</keyword>
<dbReference type="AlphaFoldDB" id="A0A673WLA2"/>
<dbReference type="GO" id="GO:0005634">
    <property type="term" value="C:nucleus"/>
    <property type="evidence" value="ECO:0007669"/>
    <property type="project" value="TreeGrafter"/>
</dbReference>
<organism evidence="3 4">
    <name type="scientific">Salmo trutta</name>
    <name type="common">Brown trout</name>
    <dbReference type="NCBI Taxonomy" id="8032"/>
    <lineage>
        <taxon>Eukaryota</taxon>
        <taxon>Metazoa</taxon>
        <taxon>Chordata</taxon>
        <taxon>Craniata</taxon>
        <taxon>Vertebrata</taxon>
        <taxon>Euteleostomi</taxon>
        <taxon>Actinopterygii</taxon>
        <taxon>Neopterygii</taxon>
        <taxon>Teleostei</taxon>
        <taxon>Protacanthopterygii</taxon>
        <taxon>Salmoniformes</taxon>
        <taxon>Salmonidae</taxon>
        <taxon>Salmoninae</taxon>
        <taxon>Salmo</taxon>
    </lineage>
</organism>
<sequence>INFIFRYIQGLHAPLKLKMNYSAFILFSDSALALDTFRGRDESFGFEDILNDQAQCELMGEPHFMMQYKLGCEDQ</sequence>
<dbReference type="OMA" id="QAQCELM"/>
<dbReference type="GO" id="GO:0005737">
    <property type="term" value="C:cytoplasm"/>
    <property type="evidence" value="ECO:0007669"/>
    <property type="project" value="TreeGrafter"/>
</dbReference>
<dbReference type="PANTHER" id="PTHR12828:SF3">
    <property type="entry name" value="PROTEASOME MATURATION PROTEIN"/>
    <property type="match status" value="1"/>
</dbReference>
<dbReference type="Ensembl" id="ENSSTUT00000010135.1">
    <property type="protein sequence ID" value="ENSSTUP00000009492.1"/>
    <property type="gene ID" value="ENSSTUG00000004625.1"/>
</dbReference>
<dbReference type="GO" id="GO:0043248">
    <property type="term" value="P:proteasome assembly"/>
    <property type="evidence" value="ECO:0007669"/>
    <property type="project" value="InterPro"/>
</dbReference>
<dbReference type="Pfam" id="PF05348">
    <property type="entry name" value="UMP1"/>
    <property type="match status" value="1"/>
</dbReference>
<reference evidence="3" key="1">
    <citation type="submission" date="2025-08" db="UniProtKB">
        <authorList>
            <consortium name="Ensembl"/>
        </authorList>
    </citation>
    <scope>IDENTIFICATION</scope>
</reference>
<dbReference type="GeneTree" id="ENSGT00960000187413"/>
<dbReference type="InParanoid" id="A0A673WLA2"/>
<proteinExistence type="inferred from homology"/>
<reference evidence="3" key="2">
    <citation type="submission" date="2025-09" db="UniProtKB">
        <authorList>
            <consortium name="Ensembl"/>
        </authorList>
    </citation>
    <scope>IDENTIFICATION</scope>
</reference>
<dbReference type="PANTHER" id="PTHR12828">
    <property type="entry name" value="PROTEASOME MATURATION PROTEIN UMP1"/>
    <property type="match status" value="1"/>
</dbReference>
<dbReference type="Proteomes" id="UP000472277">
    <property type="component" value="Chromosome 19"/>
</dbReference>
<protein>
    <submittedName>
        <fullName evidence="3">Uncharacterized protein</fullName>
    </submittedName>
</protein>
<evidence type="ECO:0000313" key="4">
    <source>
        <dbReference type="Proteomes" id="UP000472277"/>
    </source>
</evidence>
<evidence type="ECO:0000313" key="3">
    <source>
        <dbReference type="Ensembl" id="ENSSTUP00000009492.1"/>
    </source>
</evidence>
<evidence type="ECO:0000256" key="2">
    <source>
        <dbReference type="ARBA" id="ARBA00043974"/>
    </source>
</evidence>
<keyword evidence="4" id="KW-1185">Reference proteome</keyword>
<comment type="similarity">
    <text evidence="2">Belongs to the POMP/UMP1 family.</text>
</comment>
<evidence type="ECO:0000256" key="1">
    <source>
        <dbReference type="ARBA" id="ARBA00023186"/>
    </source>
</evidence>
<name>A0A673WLA2_SALTR</name>
<accession>A0A673WLA2</accession>